<sequence>MRSGAFTVPGGPKGCIDFQAVTDKLKAMNYTGWIVVWAKQDLAKTPPYEYSTMGYNHVVEICGRPGLGIET</sequence>
<evidence type="ECO:0000313" key="2">
    <source>
        <dbReference type="Proteomes" id="UP000244924"/>
    </source>
</evidence>
<dbReference type="RefSeq" id="WP_108852555.1">
    <property type="nucleotide sequence ID" value="NZ_OMOQ01000001.1"/>
</dbReference>
<dbReference type="OrthoDB" id="9804047at2"/>
<gene>
    <name evidence="1" type="primary">iolE_2</name>
    <name evidence="1" type="ORF">DEA8626_01725</name>
</gene>
<dbReference type="SUPFAM" id="SSF51658">
    <property type="entry name" value="Xylose isomerase-like"/>
    <property type="match status" value="1"/>
</dbReference>
<keyword evidence="2" id="KW-1185">Reference proteome</keyword>
<evidence type="ECO:0000313" key="1">
    <source>
        <dbReference type="EMBL" id="SPH18193.1"/>
    </source>
</evidence>
<proteinExistence type="predicted"/>
<dbReference type="EMBL" id="OMOQ01000001">
    <property type="protein sequence ID" value="SPH18193.1"/>
    <property type="molecule type" value="Genomic_DNA"/>
</dbReference>
<keyword evidence="1" id="KW-0456">Lyase</keyword>
<name>A0A2R8B6P0_9RHOB</name>
<protein>
    <submittedName>
        <fullName evidence="1">Inosose dehydratase</fullName>
        <ecNumber evidence="1">4.2.1.44</ecNumber>
    </submittedName>
</protein>
<accession>A0A2R8B6P0</accession>
<dbReference type="Proteomes" id="UP000244924">
    <property type="component" value="Unassembled WGS sequence"/>
</dbReference>
<reference evidence="1 2" key="1">
    <citation type="submission" date="2018-03" db="EMBL/GenBank/DDBJ databases">
        <authorList>
            <person name="Keele B.F."/>
        </authorList>
    </citation>
    <scope>NUCLEOTIDE SEQUENCE [LARGE SCALE GENOMIC DNA]</scope>
    <source>
        <strain evidence="1 2">CECT 8626</strain>
    </source>
</reference>
<dbReference type="InterPro" id="IPR036237">
    <property type="entry name" value="Xyl_isomerase-like_sf"/>
</dbReference>
<organism evidence="1 2">
    <name type="scientific">Albidovulum aquaemixtae</name>
    <dbReference type="NCBI Taxonomy" id="1542388"/>
    <lineage>
        <taxon>Bacteria</taxon>
        <taxon>Pseudomonadati</taxon>
        <taxon>Pseudomonadota</taxon>
        <taxon>Alphaproteobacteria</taxon>
        <taxon>Rhodobacterales</taxon>
        <taxon>Paracoccaceae</taxon>
        <taxon>Albidovulum</taxon>
    </lineage>
</organism>
<dbReference type="EC" id="4.2.1.44" evidence="1"/>
<dbReference type="AlphaFoldDB" id="A0A2R8B6P0"/>
<dbReference type="Gene3D" id="3.20.20.150">
    <property type="entry name" value="Divalent-metal-dependent TIM barrel enzymes"/>
    <property type="match status" value="1"/>
</dbReference>
<dbReference type="GO" id="GO:0050114">
    <property type="term" value="F:myo-inosose-2 dehydratase activity"/>
    <property type="evidence" value="ECO:0007669"/>
    <property type="project" value="UniProtKB-EC"/>
</dbReference>